<protein>
    <submittedName>
        <fullName evidence="2">Uroporphyrinogen decarboxylase</fullName>
        <ecNumber evidence="2">4.1.1.37</ecNumber>
    </submittedName>
</protein>
<comment type="caution">
    <text evidence="2">The sequence shown here is derived from an EMBL/GenBank/DDBJ whole genome shotgun (WGS) entry which is preliminary data.</text>
</comment>
<sequence>MGQAKTRFEEMTPKERFEAFLTGKDMDRILCCPIIGEAAVSMIGTTVAKFCHSSDLMAEMEITLYKTFHHDSVGVGPDLFGIAEAMGTQLEYPEHDVPYVSVPILRDYKDLDKLPLINPQKDGRLPLFLEAVKRLDHAVGKEVGVGSSVGGPLTTAAALRGTEELLKDMILCPEEVHRLMEVSTENVLKYIDALSEIGIKPSIPEPIASGTLLSQKQFKAFAFPYLKRCVDRIIERFGSAPTLHICGSTKRLWQDMADTGARTLSLDNLEDLENAKKEVGHRVILMGNVKPMETMKYGTREDIFNEVKECIRKTYDSPKGYILSTGCQLPMGTPMENVSYLMEAARTFGSYPFDLGKLI</sequence>
<dbReference type="InterPro" id="IPR052024">
    <property type="entry name" value="Methanogen_methyltrans"/>
</dbReference>
<dbReference type="PANTHER" id="PTHR47099:SF1">
    <property type="entry name" value="METHYLCOBAMIDE:COM METHYLTRANSFERASE MTBA"/>
    <property type="match status" value="1"/>
</dbReference>
<dbReference type="EMBL" id="JACHEN010000064">
    <property type="protein sequence ID" value="MBB6219026.1"/>
    <property type="molecule type" value="Genomic_DNA"/>
</dbReference>
<dbReference type="CDD" id="cd03465">
    <property type="entry name" value="URO-D_like"/>
    <property type="match status" value="1"/>
</dbReference>
<dbReference type="Proteomes" id="UP000579281">
    <property type="component" value="Unassembled WGS sequence"/>
</dbReference>
<dbReference type="PANTHER" id="PTHR47099">
    <property type="entry name" value="METHYLCOBAMIDE:COM METHYLTRANSFERASE MTBA"/>
    <property type="match status" value="1"/>
</dbReference>
<reference evidence="2 3" key="1">
    <citation type="submission" date="2020-08" db="EMBL/GenBank/DDBJ databases">
        <title>Genomic Encyclopedia of Type Strains, Phase IV (KMG-IV): sequencing the most valuable type-strain genomes for metagenomic binning, comparative biology and taxonomic classification.</title>
        <authorList>
            <person name="Goeker M."/>
        </authorList>
    </citation>
    <scope>NUCLEOTIDE SEQUENCE [LARGE SCALE GENOMIC DNA]</scope>
    <source>
        <strain evidence="2 3">DSM 103526</strain>
    </source>
</reference>
<evidence type="ECO:0000313" key="3">
    <source>
        <dbReference type="Proteomes" id="UP000579281"/>
    </source>
</evidence>
<dbReference type="InterPro" id="IPR000257">
    <property type="entry name" value="Uroporphyrinogen_deCOase"/>
</dbReference>
<gene>
    <name evidence="2" type="ORF">HNQ80_005204</name>
</gene>
<dbReference type="InterPro" id="IPR038071">
    <property type="entry name" value="UROD/MetE-like_sf"/>
</dbReference>
<dbReference type="RefSeq" id="WP_184314040.1">
    <property type="nucleotide sequence ID" value="NZ_JACHEN010000064.1"/>
</dbReference>
<dbReference type="EC" id="4.1.1.37" evidence="2"/>
<feature type="domain" description="Uroporphyrinogen decarboxylase (URO-D)" evidence="1">
    <location>
        <begin position="12"/>
        <end position="347"/>
    </location>
</feature>
<keyword evidence="2" id="KW-0456">Lyase</keyword>
<dbReference type="GO" id="GO:0006779">
    <property type="term" value="P:porphyrin-containing compound biosynthetic process"/>
    <property type="evidence" value="ECO:0007669"/>
    <property type="project" value="InterPro"/>
</dbReference>
<dbReference type="Pfam" id="PF01208">
    <property type="entry name" value="URO-D"/>
    <property type="match status" value="1"/>
</dbReference>
<accession>A0A841KZ29</accession>
<name>A0A841KZ29_9FIRM</name>
<evidence type="ECO:0000313" key="2">
    <source>
        <dbReference type="EMBL" id="MBB6219026.1"/>
    </source>
</evidence>
<dbReference type="SUPFAM" id="SSF51726">
    <property type="entry name" value="UROD/MetE-like"/>
    <property type="match status" value="1"/>
</dbReference>
<dbReference type="GO" id="GO:0004853">
    <property type="term" value="F:uroporphyrinogen decarboxylase activity"/>
    <property type="evidence" value="ECO:0007669"/>
    <property type="project" value="UniProtKB-EC"/>
</dbReference>
<dbReference type="Gene3D" id="3.20.20.210">
    <property type="match status" value="1"/>
</dbReference>
<keyword evidence="3" id="KW-1185">Reference proteome</keyword>
<organism evidence="2 3">
    <name type="scientific">Anaerosolibacter carboniphilus</name>
    <dbReference type="NCBI Taxonomy" id="1417629"/>
    <lineage>
        <taxon>Bacteria</taxon>
        <taxon>Bacillati</taxon>
        <taxon>Bacillota</taxon>
        <taxon>Clostridia</taxon>
        <taxon>Peptostreptococcales</taxon>
        <taxon>Thermotaleaceae</taxon>
        <taxon>Anaerosolibacter</taxon>
    </lineage>
</organism>
<evidence type="ECO:0000259" key="1">
    <source>
        <dbReference type="Pfam" id="PF01208"/>
    </source>
</evidence>
<dbReference type="AlphaFoldDB" id="A0A841KZ29"/>
<proteinExistence type="predicted"/>